<feature type="domain" description="DUF4143" evidence="2">
    <location>
        <begin position="190"/>
        <end position="347"/>
    </location>
</feature>
<dbReference type="InterPro" id="IPR027417">
    <property type="entry name" value="P-loop_NTPase"/>
</dbReference>
<keyword evidence="3" id="KW-0067">ATP-binding</keyword>
<dbReference type="Pfam" id="PF13635">
    <property type="entry name" value="DUF4143"/>
    <property type="match status" value="1"/>
</dbReference>
<accession>A0A3P1T1B9</accession>
<dbReference type="SUPFAM" id="SSF46785">
    <property type="entry name" value="Winged helix' DNA-binding domain"/>
    <property type="match status" value="1"/>
</dbReference>
<evidence type="ECO:0000259" key="1">
    <source>
        <dbReference type="Pfam" id="PF13173"/>
    </source>
</evidence>
<dbReference type="InterPro" id="IPR025420">
    <property type="entry name" value="DUF4143"/>
</dbReference>
<gene>
    <name evidence="3" type="ORF">EII34_15330</name>
</gene>
<proteinExistence type="predicted"/>
<organism evidence="3 4">
    <name type="scientific">Arachnia propionica</name>
    <dbReference type="NCBI Taxonomy" id="1750"/>
    <lineage>
        <taxon>Bacteria</taxon>
        <taxon>Bacillati</taxon>
        <taxon>Actinomycetota</taxon>
        <taxon>Actinomycetes</taxon>
        <taxon>Propionibacteriales</taxon>
        <taxon>Propionibacteriaceae</taxon>
        <taxon>Arachnia</taxon>
    </lineage>
</organism>
<keyword evidence="3" id="KW-0547">Nucleotide-binding</keyword>
<sequence length="402" mass="43932">MLWRWFQEELPAVMLTGPRGCGKTTTALRRASSTLRLDVPGQAAAFRGAPDEVLGGLDPPVLIDEWQSEPESLGAVKRAVDAGGGQGRFLITGSVRSRLSVDTWPGTGRITPIPMFCLTQGELEGRAGSVRVVERLFGPDEPTVGMLHDAPGLVDYAAMVTRGGFPEAIRLSPGVRGRWYHGYVEHLVHRDVQELQAVRNPQVLARLLEAAAHNTAGTPAVQSLAEQVGADHRTVGSHLDLLEELRIIERLPAWGSNRLNRAVKSPKVFLTDTGMAAHLMGDDQQGLLLDASRLGRIIETFVLAQLRPLLHPKVRALHFRDGNGRREVDLVLESTKGRIVGLEIKASNTATKQDARHLAWLRDQVGDQFVRGLVLHTGPMTFPLGDRLWAVPIASLWRTALG</sequence>
<dbReference type="Pfam" id="PF13173">
    <property type="entry name" value="AAA_14"/>
    <property type="match status" value="1"/>
</dbReference>
<protein>
    <submittedName>
        <fullName evidence="3">ATP-binding protein</fullName>
    </submittedName>
</protein>
<dbReference type="PANTHER" id="PTHR43566">
    <property type="entry name" value="CONSERVED PROTEIN"/>
    <property type="match status" value="1"/>
</dbReference>
<dbReference type="InterPro" id="IPR041682">
    <property type="entry name" value="AAA_14"/>
</dbReference>
<dbReference type="AlphaFoldDB" id="A0A3P1T1B9"/>
<dbReference type="EMBL" id="RQZG01000027">
    <property type="protein sequence ID" value="RRD03144.1"/>
    <property type="molecule type" value="Genomic_DNA"/>
</dbReference>
<reference evidence="3 4" key="1">
    <citation type="submission" date="2018-11" db="EMBL/GenBank/DDBJ databases">
        <title>Genomes From Bacteria Associated with the Canine Oral Cavity: a Test Case for Automated Genome-Based Taxonomic Assignment.</title>
        <authorList>
            <person name="Coil D.A."/>
            <person name="Jospin G."/>
            <person name="Darling A.E."/>
            <person name="Wallis C."/>
            <person name="Davis I.J."/>
            <person name="Harris S."/>
            <person name="Eisen J.A."/>
            <person name="Holcombe L.J."/>
            <person name="O'Flynn C."/>
        </authorList>
    </citation>
    <scope>NUCLEOTIDE SEQUENCE [LARGE SCALE GENOMIC DNA]</scope>
    <source>
        <strain evidence="3 4">OH887_COT-365</strain>
    </source>
</reference>
<dbReference type="SUPFAM" id="SSF52540">
    <property type="entry name" value="P-loop containing nucleoside triphosphate hydrolases"/>
    <property type="match status" value="1"/>
</dbReference>
<feature type="domain" description="AAA" evidence="1">
    <location>
        <begin position="11"/>
        <end position="123"/>
    </location>
</feature>
<dbReference type="GO" id="GO:0005524">
    <property type="term" value="F:ATP binding"/>
    <property type="evidence" value="ECO:0007669"/>
    <property type="project" value="UniProtKB-KW"/>
</dbReference>
<dbReference type="Proteomes" id="UP000280819">
    <property type="component" value="Unassembled WGS sequence"/>
</dbReference>
<dbReference type="InterPro" id="IPR036390">
    <property type="entry name" value="WH_DNA-bd_sf"/>
</dbReference>
<comment type="caution">
    <text evidence="3">The sequence shown here is derived from an EMBL/GenBank/DDBJ whole genome shotgun (WGS) entry which is preliminary data.</text>
</comment>
<evidence type="ECO:0000259" key="2">
    <source>
        <dbReference type="Pfam" id="PF13635"/>
    </source>
</evidence>
<evidence type="ECO:0000313" key="4">
    <source>
        <dbReference type="Proteomes" id="UP000280819"/>
    </source>
</evidence>
<evidence type="ECO:0000313" key="3">
    <source>
        <dbReference type="EMBL" id="RRD03144.1"/>
    </source>
</evidence>
<dbReference type="PANTHER" id="PTHR43566:SF2">
    <property type="entry name" value="DUF4143 DOMAIN-CONTAINING PROTEIN"/>
    <property type="match status" value="1"/>
</dbReference>
<name>A0A3P1T1B9_9ACTN</name>